<reference evidence="2" key="1">
    <citation type="journal article" date="2020" name="Nature">
        <title>Giant virus diversity and host interactions through global metagenomics.</title>
        <authorList>
            <person name="Schulz F."/>
            <person name="Roux S."/>
            <person name="Paez-Espino D."/>
            <person name="Jungbluth S."/>
            <person name="Walsh D.A."/>
            <person name="Denef V.J."/>
            <person name="McMahon K.D."/>
            <person name="Konstantinidis K.T."/>
            <person name="Eloe-Fadrosh E.A."/>
            <person name="Kyrpides N.C."/>
            <person name="Woyke T."/>
        </authorList>
    </citation>
    <scope>NUCLEOTIDE SEQUENCE</scope>
    <source>
        <strain evidence="2">GVMAG-S-1064190-84</strain>
    </source>
</reference>
<proteinExistence type="predicted"/>
<dbReference type="AlphaFoldDB" id="A0A6C0JWJ9"/>
<feature type="coiled-coil region" evidence="1">
    <location>
        <begin position="34"/>
        <end position="116"/>
    </location>
</feature>
<evidence type="ECO:0000313" key="2">
    <source>
        <dbReference type="EMBL" id="QHU08767.1"/>
    </source>
</evidence>
<organism evidence="2">
    <name type="scientific">viral metagenome</name>
    <dbReference type="NCBI Taxonomy" id="1070528"/>
    <lineage>
        <taxon>unclassified sequences</taxon>
        <taxon>metagenomes</taxon>
        <taxon>organismal metagenomes</taxon>
    </lineage>
</organism>
<sequence>MDIEYQNTYTQVLVENFDAVIKQNFQFQTQIRVLEKLIQEKDELSSKLNESTTKIQELENIINEKQIELAGTNELKQRIIDTDYILKEKDRIQIALNDYMQKYSKCEREFNQFKDKHAIECTDHLNEIAELKDYVKILESNVPSSKLKKLIKPRDDGSTF</sequence>
<protein>
    <submittedName>
        <fullName evidence="2">Uncharacterized protein</fullName>
    </submittedName>
</protein>
<dbReference type="EMBL" id="MN740699">
    <property type="protein sequence ID" value="QHU08767.1"/>
    <property type="molecule type" value="Genomic_DNA"/>
</dbReference>
<evidence type="ECO:0000256" key="1">
    <source>
        <dbReference type="SAM" id="Coils"/>
    </source>
</evidence>
<name>A0A6C0JWJ9_9ZZZZ</name>
<keyword evidence="1" id="KW-0175">Coiled coil</keyword>
<accession>A0A6C0JWJ9</accession>